<reference evidence="3 4" key="1">
    <citation type="submission" date="2014-06" db="EMBL/GenBank/DDBJ databases">
        <title>Functional and comparative genomic analyses of the Drosophila gut microbiota identify candidate symbiosis factors.</title>
        <authorList>
            <person name="Newell P.D."/>
            <person name="Chaston J.M."/>
            <person name="Douglas A.E."/>
        </authorList>
    </citation>
    <scope>NUCLEOTIDE SEQUENCE [LARGE SCALE GENOMIC DNA]</scope>
    <source>
        <strain evidence="3 4">DmCS_002</strain>
    </source>
</reference>
<dbReference type="GO" id="GO:0006465">
    <property type="term" value="P:signal peptide processing"/>
    <property type="evidence" value="ECO:0007669"/>
    <property type="project" value="TreeGrafter"/>
</dbReference>
<dbReference type="GO" id="GO:0005886">
    <property type="term" value="C:plasma membrane"/>
    <property type="evidence" value="ECO:0007669"/>
    <property type="project" value="TreeGrafter"/>
</dbReference>
<dbReference type="Proteomes" id="UP000031397">
    <property type="component" value="Unassembled WGS sequence"/>
</dbReference>
<feature type="domain" description="Prepilin peptidase A24 N-terminal" evidence="2">
    <location>
        <begin position="7"/>
        <end position="85"/>
    </location>
</feature>
<gene>
    <name evidence="3" type="ORF">LfDm3_1067</name>
</gene>
<keyword evidence="3" id="KW-0378">Hydrolase</keyword>
<evidence type="ECO:0000313" key="3">
    <source>
        <dbReference type="EMBL" id="KID41401.1"/>
    </source>
</evidence>
<dbReference type="PANTHER" id="PTHR30487">
    <property type="entry name" value="TYPE 4 PREPILIN-LIKE PROTEINS LEADER PEPTIDE-PROCESSING ENZYME"/>
    <property type="match status" value="1"/>
</dbReference>
<dbReference type="PATRIC" id="fig|1614.7.peg.1014"/>
<evidence type="ECO:0000259" key="2">
    <source>
        <dbReference type="Pfam" id="PF06750"/>
    </source>
</evidence>
<dbReference type="GeneID" id="74914015"/>
<organism evidence="3 4">
    <name type="scientific">Fructilactobacillus fructivorans</name>
    <dbReference type="NCBI Taxonomy" id="1614"/>
    <lineage>
        <taxon>Bacteria</taxon>
        <taxon>Bacillati</taxon>
        <taxon>Bacillota</taxon>
        <taxon>Bacilli</taxon>
        <taxon>Lactobacillales</taxon>
        <taxon>Lactobacillaceae</taxon>
        <taxon>Fructilactobacillus</taxon>
    </lineage>
</organism>
<evidence type="ECO:0000256" key="1">
    <source>
        <dbReference type="SAM" id="Phobius"/>
    </source>
</evidence>
<keyword evidence="1" id="KW-0472">Membrane</keyword>
<comment type="caution">
    <text evidence="3">The sequence shown here is derived from an EMBL/GenBank/DDBJ whole genome shotgun (WGS) entry which is preliminary data.</text>
</comment>
<dbReference type="AlphaFoldDB" id="A0A0C1PN92"/>
<keyword evidence="1" id="KW-0812">Transmembrane</keyword>
<dbReference type="PANTHER" id="PTHR30487:SF0">
    <property type="entry name" value="PREPILIN LEADER PEPTIDASE_N-METHYLTRANSFERASE-RELATED"/>
    <property type="match status" value="1"/>
</dbReference>
<dbReference type="Pfam" id="PF06750">
    <property type="entry name" value="A24_N_bact"/>
    <property type="match status" value="1"/>
</dbReference>
<dbReference type="InterPro" id="IPR010627">
    <property type="entry name" value="Prepilin_pept_A24_N"/>
</dbReference>
<dbReference type="EC" id="3.4.23.43" evidence="3"/>
<dbReference type="RefSeq" id="WP_052236622.1">
    <property type="nucleotide sequence ID" value="NZ_JOJZ01000020.1"/>
</dbReference>
<feature type="transmembrane region" description="Helical" evidence="1">
    <location>
        <begin position="191"/>
        <end position="216"/>
    </location>
</feature>
<feature type="transmembrane region" description="Helical" evidence="1">
    <location>
        <begin position="164"/>
        <end position="185"/>
    </location>
</feature>
<proteinExistence type="predicted"/>
<keyword evidence="4" id="KW-1185">Reference proteome</keyword>
<accession>A0A0C1PN92</accession>
<dbReference type="EMBL" id="JOJZ01000020">
    <property type="protein sequence ID" value="KID41401.1"/>
    <property type="molecule type" value="Genomic_DNA"/>
</dbReference>
<dbReference type="InterPro" id="IPR050882">
    <property type="entry name" value="Prepilin_peptidase/N-MTase"/>
</dbReference>
<name>A0A0C1PN92_9LACO</name>
<feature type="transmembrane region" description="Helical" evidence="1">
    <location>
        <begin position="122"/>
        <end position="152"/>
    </location>
</feature>
<dbReference type="OrthoDB" id="9789291at2"/>
<protein>
    <submittedName>
        <fullName evidence="3">Leader peptidase (Prepilin peptidase)</fullName>
        <ecNumber evidence="3">3.4.23.43</ecNumber>
    </submittedName>
</protein>
<evidence type="ECO:0000313" key="4">
    <source>
        <dbReference type="Proteomes" id="UP000031397"/>
    </source>
</evidence>
<dbReference type="GO" id="GO:0004190">
    <property type="term" value="F:aspartic-type endopeptidase activity"/>
    <property type="evidence" value="ECO:0007669"/>
    <property type="project" value="UniProtKB-EC"/>
</dbReference>
<feature type="transmembrane region" description="Helical" evidence="1">
    <location>
        <begin position="68"/>
        <end position="86"/>
    </location>
</feature>
<sequence>MLIYWFVVGSIVGSLLNVMVERTISHQSFIVERSHCSRCQVTLKWYELIPIVSYLIQLGKCRKCKAHLPFYLFYFECTTALTFTLFPPTNLSNGKNLCLLLLIQISATFDLLTYHFPLPYSVISLALAVTISSQSFAIIFLEILCYLILIIINQHAHLIGDGDLDLFLILTIAHGILLTNIVILIGSLLAIIYSFIMTKHVIAFVPFIYTALLIILI</sequence>
<keyword evidence="1" id="KW-1133">Transmembrane helix</keyword>